<proteinExistence type="predicted"/>
<evidence type="ECO:0000313" key="1">
    <source>
        <dbReference type="EMBL" id="TFZ81221.1"/>
    </source>
</evidence>
<reference evidence="1 2" key="1">
    <citation type="journal article" date="2019" name="ISME J.">
        <title>Candidatus Macondimonas diazotrophica, a novel gammaproteobacterial genus dominating crude-oil-contaminated coastal sediments.</title>
        <authorList>
            <person name="Karthikeyan S."/>
            <person name="Konstantinidis K."/>
        </authorList>
    </citation>
    <scope>NUCLEOTIDE SEQUENCE [LARGE SCALE GENOMIC DNA]</scope>
    <source>
        <strain evidence="1 2">KTK01</strain>
    </source>
</reference>
<dbReference type="EMBL" id="SRIO01000035">
    <property type="protein sequence ID" value="TFZ81221.1"/>
    <property type="molecule type" value="Genomic_DNA"/>
</dbReference>
<evidence type="ECO:0008006" key="3">
    <source>
        <dbReference type="Google" id="ProtNLM"/>
    </source>
</evidence>
<dbReference type="Proteomes" id="UP000297890">
    <property type="component" value="Unassembled WGS sequence"/>
</dbReference>
<sequence length="70" mass="7502">MAMKKLDAAQYFGSQAAMARALGITRSAVAQWPAELTTDQSDRVVGAYLRTRGIKVEMVKAVDVGKDAAD</sequence>
<accession>A0A4Z0F6E0</accession>
<organism evidence="1 2">
    <name type="scientific">Candidatus Macondimonas diazotrophica</name>
    <dbReference type="NCBI Taxonomy" id="2305248"/>
    <lineage>
        <taxon>Bacteria</taxon>
        <taxon>Pseudomonadati</taxon>
        <taxon>Pseudomonadota</taxon>
        <taxon>Gammaproteobacteria</taxon>
        <taxon>Chromatiales</taxon>
        <taxon>Ectothiorhodospiraceae</taxon>
        <taxon>Candidatus Macondimonas</taxon>
    </lineage>
</organism>
<keyword evidence="2" id="KW-1185">Reference proteome</keyword>
<dbReference type="Gene3D" id="1.10.260.40">
    <property type="entry name" value="lambda repressor-like DNA-binding domains"/>
    <property type="match status" value="1"/>
</dbReference>
<protein>
    <recommendedName>
        <fullName evidence="3">Cro/Cl family transcriptional regulator</fullName>
    </recommendedName>
</protein>
<dbReference type="RefSeq" id="WP_135282913.1">
    <property type="nucleotide sequence ID" value="NZ_SRIO01000035.1"/>
</dbReference>
<evidence type="ECO:0000313" key="2">
    <source>
        <dbReference type="Proteomes" id="UP000297890"/>
    </source>
</evidence>
<dbReference type="Pfam" id="PF14549">
    <property type="entry name" value="P22_Cro"/>
    <property type="match status" value="1"/>
</dbReference>
<dbReference type="OrthoDB" id="6693632at2"/>
<dbReference type="InterPro" id="IPR010982">
    <property type="entry name" value="Lambda_DNA-bd_dom_sf"/>
</dbReference>
<dbReference type="SUPFAM" id="SSF47413">
    <property type="entry name" value="lambda repressor-like DNA-binding domains"/>
    <property type="match status" value="1"/>
</dbReference>
<name>A0A4Z0F6E0_9GAMM</name>
<gene>
    <name evidence="1" type="ORF">E4680_13320</name>
</gene>
<dbReference type="GO" id="GO:0003677">
    <property type="term" value="F:DNA binding"/>
    <property type="evidence" value="ECO:0007669"/>
    <property type="project" value="InterPro"/>
</dbReference>
<comment type="caution">
    <text evidence="1">The sequence shown here is derived from an EMBL/GenBank/DDBJ whole genome shotgun (WGS) entry which is preliminary data.</text>
</comment>
<dbReference type="AlphaFoldDB" id="A0A4Z0F6E0"/>